<comment type="function">
    <text evidence="2">Mediates coordination of peptidoglycan synthesis and outer membrane constriction during cell division.</text>
</comment>
<dbReference type="RefSeq" id="WP_008246657.1">
    <property type="nucleotide sequence ID" value="NZ_CP014544.1"/>
</dbReference>
<dbReference type="Gene3D" id="1.25.40.10">
    <property type="entry name" value="Tetratricopeptide repeat domain"/>
    <property type="match status" value="1"/>
</dbReference>
<keyword evidence="2" id="KW-0574">Periplasm</keyword>
<comment type="similarity">
    <text evidence="2">Belongs to the CpoB family.</text>
</comment>
<dbReference type="Proteomes" id="UP000074119">
    <property type="component" value="Chromosome"/>
</dbReference>
<evidence type="ECO:0000313" key="5">
    <source>
        <dbReference type="EMBL" id="AMO67815.1"/>
    </source>
</evidence>
<dbReference type="Pfam" id="PF16331">
    <property type="entry name" value="TolA_bind_tri"/>
    <property type="match status" value="1"/>
</dbReference>
<evidence type="ECO:0000256" key="1">
    <source>
        <dbReference type="ARBA" id="ARBA00022729"/>
    </source>
</evidence>
<keyword evidence="2" id="KW-0132">Cell division</keyword>
<comment type="subcellular location">
    <subcellularLocation>
        <location evidence="2">Periplasm</location>
    </subcellularLocation>
</comment>
<dbReference type="GO" id="GO:0043093">
    <property type="term" value="P:FtsZ-dependent cytokinesis"/>
    <property type="evidence" value="ECO:0007669"/>
    <property type="project" value="UniProtKB-UniRule"/>
</dbReference>
<dbReference type="AlphaFoldDB" id="A0A127M3H7"/>
<dbReference type="GO" id="GO:0030288">
    <property type="term" value="C:outer membrane-bounded periplasmic space"/>
    <property type="evidence" value="ECO:0007669"/>
    <property type="project" value="UniProtKB-UniRule"/>
</dbReference>
<dbReference type="KEGG" id="zal:AZF00_05655"/>
<sequence precursor="true">MQFTKPLFLLLPAACLSAQLWAQAPVVDMNSPRAGAESNRSMQGEIYQQLQQLRQEMMTLRGIVEEQEHQISQLKQQGLDRYIDLDRRLGSLTTGAAGAVVGSSSTAANAAVDVGSDAGITGEAAGAAVTGADVVNSPAVSAVPAVASNGNESSDYTDAYALVRSGNYDQAITSFLAYVERYPSGRYTPNAWYWLGELYVAVKPQNLKAATDAFQYLLSKYPDHDKVPAAMYKLGTVYFLNGNKQKSQELLTHVIDRYGSTGNSAVNKSREFLRKNF</sequence>
<dbReference type="GO" id="GO:0070206">
    <property type="term" value="P:protein trimerization"/>
    <property type="evidence" value="ECO:0007669"/>
    <property type="project" value="InterPro"/>
</dbReference>
<dbReference type="InterPro" id="IPR014162">
    <property type="entry name" value="CpoB_C"/>
</dbReference>
<evidence type="ECO:0000259" key="3">
    <source>
        <dbReference type="Pfam" id="PF13525"/>
    </source>
</evidence>
<evidence type="ECO:0000313" key="6">
    <source>
        <dbReference type="Proteomes" id="UP000074119"/>
    </source>
</evidence>
<dbReference type="Pfam" id="PF13525">
    <property type="entry name" value="YfiO"/>
    <property type="match status" value="1"/>
</dbReference>
<feature type="signal peptide" evidence="2">
    <location>
        <begin position="1"/>
        <end position="24"/>
    </location>
</feature>
<evidence type="ECO:0000259" key="4">
    <source>
        <dbReference type="Pfam" id="PF16331"/>
    </source>
</evidence>
<name>A0A127M3H7_9GAMM</name>
<dbReference type="STRING" id="1470434.AZF00_05655"/>
<accession>A0A127M3H7</accession>
<dbReference type="InterPro" id="IPR039565">
    <property type="entry name" value="BamD-like"/>
</dbReference>
<organism evidence="5 6">
    <name type="scientific">Zhongshania aliphaticivorans</name>
    <dbReference type="NCBI Taxonomy" id="1470434"/>
    <lineage>
        <taxon>Bacteria</taxon>
        <taxon>Pseudomonadati</taxon>
        <taxon>Pseudomonadota</taxon>
        <taxon>Gammaproteobacteria</taxon>
        <taxon>Cellvibrionales</taxon>
        <taxon>Spongiibacteraceae</taxon>
        <taxon>Zhongshania</taxon>
    </lineage>
</organism>
<keyword evidence="2" id="KW-0131">Cell cycle</keyword>
<evidence type="ECO:0000256" key="2">
    <source>
        <dbReference type="HAMAP-Rule" id="MF_02066"/>
    </source>
</evidence>
<dbReference type="NCBIfam" id="TIGR02795">
    <property type="entry name" value="tol_pal_ybgF"/>
    <property type="match status" value="1"/>
</dbReference>
<feature type="domain" description="YbgF trimerisation" evidence="4">
    <location>
        <begin position="38"/>
        <end position="97"/>
    </location>
</feature>
<dbReference type="EMBL" id="CP014544">
    <property type="protein sequence ID" value="AMO67815.1"/>
    <property type="molecule type" value="Genomic_DNA"/>
</dbReference>
<dbReference type="InterPro" id="IPR011990">
    <property type="entry name" value="TPR-like_helical_dom_sf"/>
</dbReference>
<feature type="chain" id="PRO_5009985869" description="Cell division coordinator CpoB" evidence="2">
    <location>
        <begin position="25"/>
        <end position="277"/>
    </location>
</feature>
<proteinExistence type="inferred from homology"/>
<protein>
    <recommendedName>
        <fullName evidence="2">Cell division coordinator CpoB</fullName>
    </recommendedName>
</protein>
<keyword evidence="1 2" id="KW-0732">Signal</keyword>
<feature type="domain" description="Outer membrane lipoprotein BamD-like" evidence="3">
    <location>
        <begin position="152"/>
        <end position="243"/>
    </location>
</feature>
<dbReference type="HAMAP" id="MF_02066">
    <property type="entry name" value="CpoB"/>
    <property type="match status" value="1"/>
</dbReference>
<keyword evidence="2" id="KW-0175">Coiled coil</keyword>
<dbReference type="SUPFAM" id="SSF48452">
    <property type="entry name" value="TPR-like"/>
    <property type="match status" value="1"/>
</dbReference>
<gene>
    <name evidence="2" type="primary">cpoB</name>
    <name evidence="5" type="ORF">AZF00_05655</name>
</gene>
<dbReference type="Gene3D" id="1.20.5.110">
    <property type="match status" value="1"/>
</dbReference>
<feature type="coiled-coil region" evidence="2">
    <location>
        <begin position="50"/>
        <end position="77"/>
    </location>
</feature>
<dbReference type="InterPro" id="IPR034706">
    <property type="entry name" value="CpoB"/>
</dbReference>
<reference evidence="5 6" key="1">
    <citation type="submission" date="2015-12" db="EMBL/GenBank/DDBJ databases">
        <authorList>
            <person name="Shamseldin A."/>
            <person name="Moawad H."/>
            <person name="Abd El-Rahim W.M."/>
            <person name="Sadowsky M.J."/>
        </authorList>
    </citation>
    <scope>NUCLEOTIDE SEQUENCE [LARGE SCALE GENOMIC DNA]</scope>
    <source>
        <strain evidence="5 6">SM2</strain>
    </source>
</reference>
<dbReference type="InterPro" id="IPR032519">
    <property type="entry name" value="YbgF_tri"/>
</dbReference>